<protein>
    <recommendedName>
        <fullName evidence="3">DUF5067 domain-containing protein</fullName>
    </recommendedName>
</protein>
<dbReference type="RefSeq" id="WP_057903868.1">
    <property type="nucleotide sequence ID" value="NZ_AZDA01000021.1"/>
</dbReference>
<organism evidence="4 5">
    <name type="scientific">Loigolactobacillus bifermentans DSM 20003</name>
    <dbReference type="NCBI Taxonomy" id="1423726"/>
    <lineage>
        <taxon>Bacteria</taxon>
        <taxon>Bacillati</taxon>
        <taxon>Bacillota</taxon>
        <taxon>Bacilli</taxon>
        <taxon>Lactobacillales</taxon>
        <taxon>Lactobacillaceae</taxon>
        <taxon>Loigolactobacillus</taxon>
    </lineage>
</organism>
<dbReference type="STRING" id="1423726.FC07_GL001376"/>
<accession>A0A0R1H126</accession>
<evidence type="ECO:0000313" key="4">
    <source>
        <dbReference type="EMBL" id="KRK40174.1"/>
    </source>
</evidence>
<proteinExistence type="predicted"/>
<evidence type="ECO:0000256" key="2">
    <source>
        <dbReference type="SAM" id="SignalP"/>
    </source>
</evidence>
<feature type="signal peptide" evidence="2">
    <location>
        <begin position="1"/>
        <end position="19"/>
    </location>
</feature>
<evidence type="ECO:0000313" key="5">
    <source>
        <dbReference type="Proteomes" id="UP000051461"/>
    </source>
</evidence>
<feature type="domain" description="DUF5067" evidence="3">
    <location>
        <begin position="30"/>
        <end position="140"/>
    </location>
</feature>
<dbReference type="Proteomes" id="UP000051461">
    <property type="component" value="Unassembled WGS sequence"/>
</dbReference>
<dbReference type="PATRIC" id="fig|1423726.3.peg.1421"/>
<keyword evidence="5" id="KW-1185">Reference proteome</keyword>
<feature type="region of interest" description="Disordered" evidence="1">
    <location>
        <begin position="136"/>
        <end position="161"/>
    </location>
</feature>
<dbReference type="PROSITE" id="PS51257">
    <property type="entry name" value="PROKAR_LIPOPROTEIN"/>
    <property type="match status" value="1"/>
</dbReference>
<evidence type="ECO:0000256" key="1">
    <source>
        <dbReference type="SAM" id="MobiDB-lite"/>
    </source>
</evidence>
<feature type="chain" id="PRO_5039165282" description="DUF5067 domain-containing protein" evidence="2">
    <location>
        <begin position="20"/>
        <end position="161"/>
    </location>
</feature>
<keyword evidence="2" id="KW-0732">Signal</keyword>
<dbReference type="AlphaFoldDB" id="A0A0R1H126"/>
<comment type="caution">
    <text evidence="4">The sequence shown here is derived from an EMBL/GenBank/DDBJ whole genome shotgun (WGS) entry which is preliminary data.</text>
</comment>
<evidence type="ECO:0000259" key="3">
    <source>
        <dbReference type="Pfam" id="PF16729"/>
    </source>
</evidence>
<dbReference type="EMBL" id="AZDA01000021">
    <property type="protein sequence ID" value="KRK40174.1"/>
    <property type="molecule type" value="Genomic_DNA"/>
</dbReference>
<reference evidence="4 5" key="1">
    <citation type="journal article" date="2015" name="Genome Announc.">
        <title>Expanding the biotechnology potential of lactobacilli through comparative genomics of 213 strains and associated genera.</title>
        <authorList>
            <person name="Sun Z."/>
            <person name="Harris H.M."/>
            <person name="McCann A."/>
            <person name="Guo C."/>
            <person name="Argimon S."/>
            <person name="Zhang W."/>
            <person name="Yang X."/>
            <person name="Jeffery I.B."/>
            <person name="Cooney J.C."/>
            <person name="Kagawa T.F."/>
            <person name="Liu W."/>
            <person name="Song Y."/>
            <person name="Salvetti E."/>
            <person name="Wrobel A."/>
            <person name="Rasinkangas P."/>
            <person name="Parkhill J."/>
            <person name="Rea M.C."/>
            <person name="O'Sullivan O."/>
            <person name="Ritari J."/>
            <person name="Douillard F.P."/>
            <person name="Paul Ross R."/>
            <person name="Yang R."/>
            <person name="Briner A.E."/>
            <person name="Felis G.E."/>
            <person name="de Vos W.M."/>
            <person name="Barrangou R."/>
            <person name="Klaenhammer T.R."/>
            <person name="Caufield P.W."/>
            <person name="Cui Y."/>
            <person name="Zhang H."/>
            <person name="O'Toole P.W."/>
        </authorList>
    </citation>
    <scope>NUCLEOTIDE SEQUENCE [LARGE SCALE GENOMIC DNA]</scope>
    <source>
        <strain evidence="4 5">DSM 20003</strain>
    </source>
</reference>
<sequence length="161" mass="17990">MKKWSFMFVFIGALLGLTACQHTTEKASHPASSTTNVSDQAAHQTVNWQFGTFKVTQLKAEIDADETNEVSVEFDWQNTTNQAKSFADQAVITVSQNGEQLAVLERDDDLTEAIQPQATDDLETTFRLKKTDQPLTVKISTRSEPQKTQHTQLKLTPTTDD</sequence>
<gene>
    <name evidence="4" type="ORF">FC07_GL001376</name>
</gene>
<name>A0A0R1H126_9LACO</name>
<feature type="compositionally biased region" description="Polar residues" evidence="1">
    <location>
        <begin position="138"/>
        <end position="161"/>
    </location>
</feature>
<dbReference type="Pfam" id="PF16729">
    <property type="entry name" value="DUF5067"/>
    <property type="match status" value="1"/>
</dbReference>
<dbReference type="InterPro" id="IPR031989">
    <property type="entry name" value="DUF5067"/>
</dbReference>